<reference evidence="1" key="1">
    <citation type="journal article" date="2014" name="Front. Microbiol.">
        <title>High frequency of phylogenetically diverse reductive dehalogenase-homologous genes in deep subseafloor sedimentary metagenomes.</title>
        <authorList>
            <person name="Kawai M."/>
            <person name="Futagami T."/>
            <person name="Toyoda A."/>
            <person name="Takaki Y."/>
            <person name="Nishi S."/>
            <person name="Hori S."/>
            <person name="Arai W."/>
            <person name="Tsubouchi T."/>
            <person name="Morono Y."/>
            <person name="Uchiyama I."/>
            <person name="Ito T."/>
            <person name="Fujiyama A."/>
            <person name="Inagaki F."/>
            <person name="Takami H."/>
        </authorList>
    </citation>
    <scope>NUCLEOTIDE SEQUENCE</scope>
    <source>
        <strain evidence="1">Expedition CK06-06</strain>
    </source>
</reference>
<organism evidence="1">
    <name type="scientific">marine sediment metagenome</name>
    <dbReference type="NCBI Taxonomy" id="412755"/>
    <lineage>
        <taxon>unclassified sequences</taxon>
        <taxon>metagenomes</taxon>
        <taxon>ecological metagenomes</taxon>
    </lineage>
</organism>
<comment type="caution">
    <text evidence="1">The sequence shown here is derived from an EMBL/GenBank/DDBJ whole genome shotgun (WGS) entry which is preliminary data.</text>
</comment>
<proteinExistence type="predicted"/>
<evidence type="ECO:0000313" key="1">
    <source>
        <dbReference type="EMBL" id="GAF77977.1"/>
    </source>
</evidence>
<accession>X0SQ38</accession>
<dbReference type="AlphaFoldDB" id="X0SQ38"/>
<gene>
    <name evidence="1" type="ORF">S01H1_08641</name>
</gene>
<dbReference type="EMBL" id="BARS01004421">
    <property type="protein sequence ID" value="GAF77977.1"/>
    <property type="molecule type" value="Genomic_DNA"/>
</dbReference>
<sequence length="75" mass="8623">MISQAELENHPVEAALKNIGWQWISKTIIPGQKKMRWVGRSHRFDRFDTVKQYGMHIEHDGGFIRSVALKAFDGG</sequence>
<protein>
    <submittedName>
        <fullName evidence="1">Uncharacterized protein</fullName>
    </submittedName>
</protein>
<name>X0SQ38_9ZZZZ</name>